<protein>
    <submittedName>
        <fullName evidence="1">Uncharacterized protein</fullName>
    </submittedName>
</protein>
<sequence>MNKNFIFIKKMLFFSSIQTHPNQFLRKSIQISTSIEIKVDEQSAIWRIKIFKKGHIKFAL</sequence>
<evidence type="ECO:0000313" key="1">
    <source>
        <dbReference type="EMBL" id="CAD8207792.1"/>
    </source>
</evidence>
<name>A0A8S1Y7A4_PAROT</name>
<gene>
    <name evidence="1" type="ORF">POCTA_138.1.T1420038</name>
</gene>
<reference evidence="1" key="1">
    <citation type="submission" date="2021-01" db="EMBL/GenBank/DDBJ databases">
        <authorList>
            <consortium name="Genoscope - CEA"/>
            <person name="William W."/>
        </authorList>
    </citation>
    <scope>NUCLEOTIDE SEQUENCE</scope>
</reference>
<keyword evidence="2" id="KW-1185">Reference proteome</keyword>
<dbReference type="EMBL" id="CAJJDP010000143">
    <property type="protein sequence ID" value="CAD8207792.1"/>
    <property type="molecule type" value="Genomic_DNA"/>
</dbReference>
<accession>A0A8S1Y7A4</accession>
<comment type="caution">
    <text evidence="1">The sequence shown here is derived from an EMBL/GenBank/DDBJ whole genome shotgun (WGS) entry which is preliminary data.</text>
</comment>
<proteinExistence type="predicted"/>
<organism evidence="1 2">
    <name type="scientific">Paramecium octaurelia</name>
    <dbReference type="NCBI Taxonomy" id="43137"/>
    <lineage>
        <taxon>Eukaryota</taxon>
        <taxon>Sar</taxon>
        <taxon>Alveolata</taxon>
        <taxon>Ciliophora</taxon>
        <taxon>Intramacronucleata</taxon>
        <taxon>Oligohymenophorea</taxon>
        <taxon>Peniculida</taxon>
        <taxon>Parameciidae</taxon>
        <taxon>Paramecium</taxon>
    </lineage>
</organism>
<evidence type="ECO:0000313" key="2">
    <source>
        <dbReference type="Proteomes" id="UP000683925"/>
    </source>
</evidence>
<dbReference type="Proteomes" id="UP000683925">
    <property type="component" value="Unassembled WGS sequence"/>
</dbReference>
<dbReference type="AlphaFoldDB" id="A0A8S1Y7A4"/>